<comment type="caution">
    <text evidence="2">The sequence shown here is derived from an EMBL/GenBank/DDBJ whole genome shotgun (WGS) entry which is preliminary data.</text>
</comment>
<organism evidence="2 3">
    <name type="scientific">Duganella radicis</name>
    <dbReference type="NCBI Taxonomy" id="551988"/>
    <lineage>
        <taxon>Bacteria</taxon>
        <taxon>Pseudomonadati</taxon>
        <taxon>Pseudomonadota</taxon>
        <taxon>Betaproteobacteria</taxon>
        <taxon>Burkholderiales</taxon>
        <taxon>Oxalobacteraceae</taxon>
        <taxon>Telluria group</taxon>
        <taxon>Duganella</taxon>
    </lineage>
</organism>
<name>A0A6L6PD84_9BURK</name>
<keyword evidence="1" id="KW-0732">Signal</keyword>
<evidence type="ECO:0000256" key="1">
    <source>
        <dbReference type="SAM" id="SignalP"/>
    </source>
</evidence>
<feature type="signal peptide" evidence="1">
    <location>
        <begin position="1"/>
        <end position="21"/>
    </location>
</feature>
<dbReference type="OrthoDB" id="8747383at2"/>
<dbReference type="Proteomes" id="UP000475582">
    <property type="component" value="Unassembled WGS sequence"/>
</dbReference>
<evidence type="ECO:0000313" key="3">
    <source>
        <dbReference type="Proteomes" id="UP000475582"/>
    </source>
</evidence>
<feature type="chain" id="PRO_5026927786" description="TraB/GumN family protein" evidence="1">
    <location>
        <begin position="22"/>
        <end position="343"/>
    </location>
</feature>
<keyword evidence="3" id="KW-1185">Reference proteome</keyword>
<dbReference type="EMBL" id="WNKY01000002">
    <property type="protein sequence ID" value="MTV36649.1"/>
    <property type="molecule type" value="Genomic_DNA"/>
</dbReference>
<gene>
    <name evidence="2" type="ORF">GM676_03485</name>
</gene>
<accession>A0A6L6PD84</accession>
<dbReference type="RefSeq" id="WP_155462006.1">
    <property type="nucleotide sequence ID" value="NZ_WNKY01000002.1"/>
</dbReference>
<proteinExistence type="predicted"/>
<evidence type="ECO:0000313" key="2">
    <source>
        <dbReference type="EMBL" id="MTV36649.1"/>
    </source>
</evidence>
<protein>
    <recommendedName>
        <fullName evidence="4">TraB/GumN family protein</fullName>
    </recommendedName>
</protein>
<evidence type="ECO:0008006" key="4">
    <source>
        <dbReference type="Google" id="ProtNLM"/>
    </source>
</evidence>
<sequence>MRFLRIFILLGILSFPAQGIAQTLSNQFSDAAPPRLWKVQKKNADGPVTTFYFLGATHLGLSVEYDAYFNRVVLPAFATADILLYEGANGREPEHKPDCDPAVLTADGRAFLASARQTVEQVYFNAQEAIHGEQLRAGIDDRTTAEQRRRAAQVFIAGLDEFDLREIYLLYGQVMLDFNGAAAPAGTGQVSRGQVANELRRSRPGLPVRDVDSLYGVHRAYCSAGPERIQFLRSALQAKNSAGDDYLHQVPALEREFVDILSRNKPASGTAPKQFDQLNVLDGAFLCGRNKEWERDILRLDDGKVHFYVLGLKHLFPVDHDGVHCAGLLADLQAVGMTPQIVE</sequence>
<reference evidence="2 3" key="1">
    <citation type="submission" date="2019-11" db="EMBL/GenBank/DDBJ databases">
        <title>Type strains purchased from KCTC, JCM and DSMZ.</title>
        <authorList>
            <person name="Lu H."/>
        </authorList>
    </citation>
    <scope>NUCLEOTIDE SEQUENCE [LARGE SCALE GENOMIC DNA]</scope>
    <source>
        <strain evidence="2 3">KCTC 22382</strain>
    </source>
</reference>
<dbReference type="AlphaFoldDB" id="A0A6L6PD84"/>